<reference evidence="1 2" key="1">
    <citation type="submission" date="2020-04" db="EMBL/GenBank/DDBJ databases">
        <title>Molecular characterization of pseudomonads from Agaricus bisporus reveal novel blotch 2 pathogens in Western Europe.</title>
        <authorList>
            <person name="Taparia T."/>
            <person name="Krijger M."/>
            <person name="Haynes E."/>
            <person name="Elpinstone J.G."/>
            <person name="Noble R."/>
            <person name="Van Der Wolf J."/>
        </authorList>
    </citation>
    <scope>NUCLEOTIDE SEQUENCE [LARGE SCALE GENOMIC DNA]</scope>
    <source>
        <strain evidence="1 2">P7765</strain>
    </source>
</reference>
<evidence type="ECO:0008006" key="3">
    <source>
        <dbReference type="Google" id="ProtNLM"/>
    </source>
</evidence>
<dbReference type="Proteomes" id="UP000542695">
    <property type="component" value="Unassembled WGS sequence"/>
</dbReference>
<evidence type="ECO:0000313" key="2">
    <source>
        <dbReference type="Proteomes" id="UP000542695"/>
    </source>
</evidence>
<dbReference type="EMBL" id="JACARV010000127">
    <property type="protein sequence ID" value="NWC84173.1"/>
    <property type="molecule type" value="Genomic_DNA"/>
</dbReference>
<dbReference type="InterPro" id="IPR046054">
    <property type="entry name" value="DUF6012"/>
</dbReference>
<protein>
    <recommendedName>
        <fullName evidence="3">Quorum threshold expression element, QteE</fullName>
    </recommendedName>
</protein>
<sequence length="203" mass="23083">MLIHVTPKILAGNDHHCVDVSLVDLSIPEFGLKLRGGVDVVGRRPYPNKYYTVACRKVGREAVVGLLFDVDRQVKNFTITTRWAVEADLVLKHVVKYEILDEDFEATTDSMLIWAGFMGDGTRFQSRWPESAKEFVPASHQPRMDVFAGCGKKGDFKDTQNSHGIILERYESIQIPTVERERLVRRASSINNRLPRFEHAISL</sequence>
<dbReference type="Pfam" id="PF19475">
    <property type="entry name" value="DUF6012"/>
    <property type="match status" value="1"/>
</dbReference>
<accession>A0A7Y7ZGX0</accession>
<dbReference type="RefSeq" id="WP_177011335.1">
    <property type="nucleotide sequence ID" value="NZ_JACARV010000127.1"/>
</dbReference>
<proteinExistence type="predicted"/>
<evidence type="ECO:0000313" key="1">
    <source>
        <dbReference type="EMBL" id="NWC84173.1"/>
    </source>
</evidence>
<name>A0A7Y7ZGX0_PSEPU</name>
<organism evidence="1 2">
    <name type="scientific">Pseudomonas putida</name>
    <name type="common">Arthrobacter siderocapsulatus</name>
    <dbReference type="NCBI Taxonomy" id="303"/>
    <lineage>
        <taxon>Bacteria</taxon>
        <taxon>Pseudomonadati</taxon>
        <taxon>Pseudomonadota</taxon>
        <taxon>Gammaproteobacteria</taxon>
        <taxon>Pseudomonadales</taxon>
        <taxon>Pseudomonadaceae</taxon>
        <taxon>Pseudomonas</taxon>
    </lineage>
</organism>
<dbReference type="AlphaFoldDB" id="A0A7Y7ZGX0"/>
<gene>
    <name evidence="1" type="ORF">HX798_28390</name>
</gene>
<comment type="caution">
    <text evidence="1">The sequence shown here is derived from an EMBL/GenBank/DDBJ whole genome shotgun (WGS) entry which is preliminary data.</text>
</comment>